<protein>
    <recommendedName>
        <fullName evidence="4">Microcystin LR degradation protein MlrC N-terminal domain-containing protein</fullName>
    </recommendedName>
</protein>
<dbReference type="InterPro" id="IPR015995">
    <property type="entry name" value="MlrC_N"/>
</dbReference>
<dbReference type="AlphaFoldDB" id="A0A381WNF3"/>
<gene>
    <name evidence="3" type="ORF">METZ01_LOCUS106572</name>
</gene>
<evidence type="ECO:0000259" key="1">
    <source>
        <dbReference type="Pfam" id="PF07171"/>
    </source>
</evidence>
<feature type="non-terminal residue" evidence="3">
    <location>
        <position position="412"/>
    </location>
</feature>
<evidence type="ECO:0000259" key="2">
    <source>
        <dbReference type="Pfam" id="PF07364"/>
    </source>
</evidence>
<dbReference type="Pfam" id="PF07171">
    <property type="entry name" value="MlrC_C"/>
    <property type="match status" value="1"/>
</dbReference>
<feature type="domain" description="Microcystin LR degradation protein MlrC C-terminal" evidence="1">
    <location>
        <begin position="297"/>
        <end position="412"/>
    </location>
</feature>
<evidence type="ECO:0000313" key="3">
    <source>
        <dbReference type="EMBL" id="SVA53718.1"/>
    </source>
</evidence>
<evidence type="ECO:0008006" key="4">
    <source>
        <dbReference type="Google" id="ProtNLM"/>
    </source>
</evidence>
<dbReference type="Pfam" id="PF07364">
    <property type="entry name" value="DUF1485"/>
    <property type="match status" value="1"/>
</dbReference>
<accession>A0A381WNF3</accession>
<dbReference type="InterPro" id="IPR010799">
    <property type="entry name" value="MlrC_C"/>
</dbReference>
<dbReference type="EMBL" id="UINC01012281">
    <property type="protein sequence ID" value="SVA53718.1"/>
    <property type="molecule type" value="Genomic_DNA"/>
</dbReference>
<name>A0A381WNF3_9ZZZZ</name>
<feature type="domain" description="Microcystin LR degradation protein MlrC N-terminal" evidence="2">
    <location>
        <begin position="2"/>
        <end position="287"/>
    </location>
</feature>
<proteinExistence type="predicted"/>
<reference evidence="3" key="1">
    <citation type="submission" date="2018-05" db="EMBL/GenBank/DDBJ databases">
        <authorList>
            <person name="Lanie J.A."/>
            <person name="Ng W.-L."/>
            <person name="Kazmierczak K.M."/>
            <person name="Andrzejewski T.M."/>
            <person name="Davidsen T.M."/>
            <person name="Wayne K.J."/>
            <person name="Tettelin H."/>
            <person name="Glass J.I."/>
            <person name="Rusch D."/>
            <person name="Podicherti R."/>
            <person name="Tsui H.-C.T."/>
            <person name="Winkler M.E."/>
        </authorList>
    </citation>
    <scope>NUCLEOTIDE SEQUENCE</scope>
</reference>
<organism evidence="3">
    <name type="scientific">marine metagenome</name>
    <dbReference type="NCBI Taxonomy" id="408172"/>
    <lineage>
        <taxon>unclassified sequences</taxon>
        <taxon>metagenomes</taxon>
        <taxon>ecological metagenomes</taxon>
    </lineage>
</organism>
<sequence>MRVVMAMMKHETNTFSPVPTTWTRFEEWSACYGEDVIRAYEPTNMTLSAYIKLCREAGAEIISPIAAEAMPSGPVDDDAYHLMSDHILEAVAKGCDAIMLDLHGAMVAESTQDGEGTLLEQVRRAAPNTPICVTCDLHANLTQTMVDNCDALIGYKTYPHTDMYEVGTSVGQILLAKLRGKANPVMSWGRVPVLSQTLRQGTVDEPFKTLIRITREVEASGEVMAATVFGGFALADIHDAGISCITIADGNQAAADNVVKRLRSEMWEKREEHLYNHEPLADAVARAKAITDGPVILLDHSDNTGSGGNQDVMTVIAEVIRQDLKDVAVGGLWDPVAVQLMMEAGIGSTVTLELGGKTDMPSIDREGEPLTVTGKVKALTDGEWIVRGPMYHGLVVRMGHTAVLDTGNMQIV</sequence>